<dbReference type="AlphaFoldDB" id="A0A6D2JHW4"/>
<proteinExistence type="predicted"/>
<evidence type="ECO:0000313" key="3">
    <source>
        <dbReference type="Proteomes" id="UP000467841"/>
    </source>
</evidence>
<evidence type="ECO:0008006" key="4">
    <source>
        <dbReference type="Google" id="ProtNLM"/>
    </source>
</evidence>
<sequence>MKPEQTKVVFFLVALMAAFIPRPSEAGAPLVYCSTTKIDRVPGCFSALKVAVLQRIYKQLTVQCCRAVYATLPETCFLKVIDGLSLPMINFRTVCTMVPPAAAGPN</sequence>
<keyword evidence="3" id="KW-1185">Reference proteome</keyword>
<dbReference type="EMBL" id="CACVBM020001196">
    <property type="protein sequence ID" value="CAA7038667.1"/>
    <property type="molecule type" value="Genomic_DNA"/>
</dbReference>
<accession>A0A6D2JHW4</accession>
<feature type="signal peptide" evidence="1">
    <location>
        <begin position="1"/>
        <end position="26"/>
    </location>
</feature>
<dbReference type="Proteomes" id="UP000467841">
    <property type="component" value="Unassembled WGS sequence"/>
</dbReference>
<gene>
    <name evidence="2" type="ORF">MERR_LOCUS25902</name>
</gene>
<reference evidence="2" key="1">
    <citation type="submission" date="2020-01" db="EMBL/GenBank/DDBJ databases">
        <authorList>
            <person name="Mishra B."/>
        </authorList>
    </citation>
    <scope>NUCLEOTIDE SEQUENCE [LARGE SCALE GENOMIC DNA]</scope>
</reference>
<evidence type="ECO:0000313" key="2">
    <source>
        <dbReference type="EMBL" id="CAA7038667.1"/>
    </source>
</evidence>
<evidence type="ECO:0000256" key="1">
    <source>
        <dbReference type="SAM" id="SignalP"/>
    </source>
</evidence>
<name>A0A6D2JHW4_9BRAS</name>
<feature type="chain" id="PRO_5025539806" description="Prolamin-like domain-containing protein" evidence="1">
    <location>
        <begin position="27"/>
        <end position="106"/>
    </location>
</feature>
<protein>
    <recommendedName>
        <fullName evidence="4">Prolamin-like domain-containing protein</fullName>
    </recommendedName>
</protein>
<dbReference type="OrthoDB" id="1028881at2759"/>
<organism evidence="2 3">
    <name type="scientific">Microthlaspi erraticum</name>
    <dbReference type="NCBI Taxonomy" id="1685480"/>
    <lineage>
        <taxon>Eukaryota</taxon>
        <taxon>Viridiplantae</taxon>
        <taxon>Streptophyta</taxon>
        <taxon>Embryophyta</taxon>
        <taxon>Tracheophyta</taxon>
        <taxon>Spermatophyta</taxon>
        <taxon>Magnoliopsida</taxon>
        <taxon>eudicotyledons</taxon>
        <taxon>Gunneridae</taxon>
        <taxon>Pentapetalae</taxon>
        <taxon>rosids</taxon>
        <taxon>malvids</taxon>
        <taxon>Brassicales</taxon>
        <taxon>Brassicaceae</taxon>
        <taxon>Coluteocarpeae</taxon>
        <taxon>Microthlaspi</taxon>
    </lineage>
</organism>
<comment type="caution">
    <text evidence="2">The sequence shown here is derived from an EMBL/GenBank/DDBJ whole genome shotgun (WGS) entry which is preliminary data.</text>
</comment>
<keyword evidence="1" id="KW-0732">Signal</keyword>